<comment type="catalytic activity">
    <reaction evidence="5">
        <text>N-(5Z,8Z,11Z,14Z-eicosatetraenoyl)-ethanolamine + H2O = ethanolamine + (5Z,8Z,11Z,14Z)-eicosatetraenoate</text>
        <dbReference type="Rhea" id="RHEA:26136"/>
        <dbReference type="ChEBI" id="CHEBI:2700"/>
        <dbReference type="ChEBI" id="CHEBI:15377"/>
        <dbReference type="ChEBI" id="CHEBI:32395"/>
        <dbReference type="ChEBI" id="CHEBI:57603"/>
        <dbReference type="EC" id="3.5.1.99"/>
    </reaction>
    <physiologicalReaction direction="left-to-right" evidence="5">
        <dbReference type="Rhea" id="RHEA:26137"/>
    </physiologicalReaction>
</comment>
<dbReference type="InterPro" id="IPR020556">
    <property type="entry name" value="Amidase_CS"/>
</dbReference>
<dbReference type="KEGG" id="csyr:103261279"/>
<evidence type="ECO:0000313" key="8">
    <source>
        <dbReference type="Proteomes" id="UP000189704"/>
    </source>
</evidence>
<dbReference type="InterPro" id="IPR023631">
    <property type="entry name" value="Amidase_dom"/>
</dbReference>
<dbReference type="CTD" id="158584"/>
<dbReference type="Gene3D" id="3.90.1300.10">
    <property type="entry name" value="Amidase signature (AS) domain"/>
    <property type="match status" value="1"/>
</dbReference>
<evidence type="ECO:0000256" key="6">
    <source>
        <dbReference type="SAM" id="MobiDB-lite"/>
    </source>
</evidence>
<dbReference type="Pfam" id="PF01425">
    <property type="entry name" value="Amidase"/>
    <property type="match status" value="1"/>
</dbReference>
<dbReference type="InterPro" id="IPR052739">
    <property type="entry name" value="FAAH2"/>
</dbReference>
<dbReference type="Proteomes" id="UP000189704">
    <property type="component" value="Unplaced"/>
</dbReference>
<evidence type="ECO:0000256" key="2">
    <source>
        <dbReference type="ARBA" id="ARBA00009199"/>
    </source>
</evidence>
<comment type="catalytic activity">
    <reaction evidence="1">
        <text>(9Z)-octadecenamide + H2O = (9Z)-octadecenoate + NH4(+)</text>
        <dbReference type="Rhea" id="RHEA:26506"/>
        <dbReference type="ChEBI" id="CHEBI:15377"/>
        <dbReference type="ChEBI" id="CHEBI:28938"/>
        <dbReference type="ChEBI" id="CHEBI:30823"/>
        <dbReference type="ChEBI" id="CHEBI:116314"/>
        <dbReference type="EC" id="3.5.1.99"/>
    </reaction>
    <physiologicalReaction direction="left-to-right" evidence="1">
        <dbReference type="Rhea" id="RHEA:26507"/>
    </physiologicalReaction>
</comment>
<organism evidence="8 9">
    <name type="scientific">Carlito syrichta</name>
    <name type="common">Philippine tarsier</name>
    <name type="synonym">Tarsius syrichta</name>
    <dbReference type="NCBI Taxonomy" id="1868482"/>
    <lineage>
        <taxon>Eukaryota</taxon>
        <taxon>Metazoa</taxon>
        <taxon>Chordata</taxon>
        <taxon>Craniata</taxon>
        <taxon>Vertebrata</taxon>
        <taxon>Euteleostomi</taxon>
        <taxon>Mammalia</taxon>
        <taxon>Eutheria</taxon>
        <taxon>Euarchontoglires</taxon>
        <taxon>Primates</taxon>
        <taxon>Haplorrhini</taxon>
        <taxon>Tarsiiformes</taxon>
        <taxon>Tarsiidae</taxon>
        <taxon>Carlito</taxon>
    </lineage>
</organism>
<protein>
    <recommendedName>
        <fullName evidence="3">fatty acid amide hydrolase</fullName>
        <ecNumber evidence="3">3.5.1.99</ecNumber>
    </recommendedName>
</protein>
<dbReference type="GO" id="GO:0012505">
    <property type="term" value="C:endomembrane system"/>
    <property type="evidence" value="ECO:0007669"/>
    <property type="project" value="TreeGrafter"/>
</dbReference>
<dbReference type="PANTHER" id="PTHR43372:SF4">
    <property type="entry name" value="FATTY-ACID AMIDE HYDROLASE 2"/>
    <property type="match status" value="1"/>
</dbReference>
<feature type="domain" description="Amidase" evidence="7">
    <location>
        <begin position="183"/>
        <end position="609"/>
    </location>
</feature>
<dbReference type="SUPFAM" id="SSF75304">
    <property type="entry name" value="Amidase signature (AS) enzymes"/>
    <property type="match status" value="1"/>
</dbReference>
<dbReference type="GeneID" id="103261279"/>
<dbReference type="OrthoDB" id="6428749at2759"/>
<proteinExistence type="inferred from homology"/>
<evidence type="ECO:0000256" key="3">
    <source>
        <dbReference type="ARBA" id="ARBA00012112"/>
    </source>
</evidence>
<dbReference type="GO" id="GO:0017064">
    <property type="term" value="F:fatty acid amide hydrolase activity"/>
    <property type="evidence" value="ECO:0007669"/>
    <property type="project" value="UniProtKB-EC"/>
</dbReference>
<keyword evidence="9" id="KW-0378">Hydrolase</keyword>
<dbReference type="PROSITE" id="PS00571">
    <property type="entry name" value="AMIDASES"/>
    <property type="match status" value="1"/>
</dbReference>
<evidence type="ECO:0000313" key="9">
    <source>
        <dbReference type="RefSeq" id="XP_008057102.2"/>
    </source>
</evidence>
<sequence>MWNACLGGSGDSSSNGGGSGGWAAGPGGAICNGRLCVVAASEEAAARLPWRRWRSWWLGCLGGEGSGNSAASEEGAAAAWLPRRRWRRWWLGCFRGGGGDCLAALEEAEKVVAQLPRRRGWRWFGSLGEGAAAPPPPWKGAGGTSTASDGGAVAPTLPRGGSSAFAAFEEAAPVALAPWAQEAAACSRFEEAKKEAYAIDQKLAEKKEDEATLEKKWPFLGVPLTVKEAFQLQGMPNSSGLMNRRYAISKTDATVVAFLKEAGAIPLGITNCSELCMWYESSNKIYGRSNNPYDLRHIVGGSSGGEGCTLAAACSVIGVGSDIGGSIRMPAFFNGIFGHKPTPGVVPNKGQFPMAGGAQELFQCTGPMCRYAEDLTPMLKVMAGSGIKKLKLDAKVNLKDLKFYWMEHDGGSILMSKVDQDLILTQKKVVAHLKTMLGASVQHVKLKKMKYSFQLWITMMSAKGHDGEEPVKFVDLLGDHGKPISPLWELVKWCLGLSVYTIPSIGLALLEEKLKYNNEKYKKFKAVEECLHKELVEMLGNDGVFLYPSHPTVAPKHHVPLTRPFNFAYTAVFNALGLPVTQCPLGLNANGLPLGIQVVAAPYNDHLTLAVAQYLEKTFGGWVCPGKF</sequence>
<comment type="catalytic activity">
    <reaction evidence="4">
        <text>N-(9Z-octadecenoyl) ethanolamine + H2O = ethanolamine + (9Z)-octadecenoate</text>
        <dbReference type="Rhea" id="RHEA:45060"/>
        <dbReference type="ChEBI" id="CHEBI:15377"/>
        <dbReference type="ChEBI" id="CHEBI:30823"/>
        <dbReference type="ChEBI" id="CHEBI:57603"/>
        <dbReference type="ChEBI" id="CHEBI:71466"/>
    </reaction>
    <physiologicalReaction direction="left-to-right" evidence="4">
        <dbReference type="Rhea" id="RHEA:45061"/>
    </physiologicalReaction>
</comment>
<dbReference type="EC" id="3.5.1.99" evidence="3"/>
<dbReference type="InterPro" id="IPR036928">
    <property type="entry name" value="AS_sf"/>
</dbReference>
<name>A0A1U7TVJ8_CARSF</name>
<evidence type="ECO:0000259" key="7">
    <source>
        <dbReference type="Pfam" id="PF01425"/>
    </source>
</evidence>
<dbReference type="PANTHER" id="PTHR43372">
    <property type="entry name" value="FATTY-ACID AMIDE HYDROLASE"/>
    <property type="match status" value="1"/>
</dbReference>
<dbReference type="RefSeq" id="XP_008057102.2">
    <property type="nucleotide sequence ID" value="XM_008058911.2"/>
</dbReference>
<comment type="similarity">
    <text evidence="2">Belongs to the amidase family.</text>
</comment>
<feature type="compositionally biased region" description="Low complexity" evidence="6">
    <location>
        <begin position="144"/>
        <end position="154"/>
    </location>
</feature>
<gene>
    <name evidence="9" type="primary">FAAH2</name>
</gene>
<reference evidence="9" key="1">
    <citation type="submission" date="2025-08" db="UniProtKB">
        <authorList>
            <consortium name="RefSeq"/>
        </authorList>
    </citation>
    <scope>IDENTIFICATION</scope>
</reference>
<feature type="region of interest" description="Disordered" evidence="6">
    <location>
        <begin position="130"/>
        <end position="155"/>
    </location>
</feature>
<evidence type="ECO:0000256" key="5">
    <source>
        <dbReference type="ARBA" id="ARBA00048606"/>
    </source>
</evidence>
<evidence type="ECO:0000256" key="4">
    <source>
        <dbReference type="ARBA" id="ARBA00048052"/>
    </source>
</evidence>
<dbReference type="STRING" id="1868482.ENSTSYP00000001010"/>
<keyword evidence="8" id="KW-1185">Reference proteome</keyword>
<accession>A0A1U7TVJ8</accession>
<evidence type="ECO:0000256" key="1">
    <source>
        <dbReference type="ARBA" id="ARBA00000208"/>
    </source>
</evidence>
<dbReference type="AlphaFoldDB" id="A0A1U7TVJ8"/>